<comment type="caution">
    <text evidence="1">The sequence shown here is derived from an EMBL/GenBank/DDBJ whole genome shotgun (WGS) entry which is preliminary data.</text>
</comment>
<protein>
    <submittedName>
        <fullName evidence="1">Isoamylase isoform 3</fullName>
    </submittedName>
</protein>
<feature type="non-terminal residue" evidence="1">
    <location>
        <position position="1"/>
    </location>
</feature>
<dbReference type="EMBL" id="AUSU01008152">
    <property type="protein sequence ID" value="EPS59696.1"/>
    <property type="molecule type" value="Genomic_DNA"/>
</dbReference>
<proteinExistence type="predicted"/>
<dbReference type="SUPFAM" id="SSF51445">
    <property type="entry name" value="(Trans)glycosidases"/>
    <property type="match status" value="1"/>
</dbReference>
<sequence length="148" mass="17247">NKRKPFHSINFVIAHDGFTLYDLVSYNSKHNDANGEGGNDGCNDNFSWNCGCEGETEDTNIEKLRSKQMKNFHVALMTSQGTPMMLMGDEYGHTRYGNNNSYGHDTALNHFQWGQLKDRKNDLFRFFSEMIKFRRSRRVFTREDFIGK</sequence>
<feature type="non-terminal residue" evidence="1">
    <location>
        <position position="148"/>
    </location>
</feature>
<reference evidence="1 2" key="1">
    <citation type="journal article" date="2013" name="BMC Genomics">
        <title>The miniature genome of a carnivorous plant Genlisea aurea contains a low number of genes and short non-coding sequences.</title>
        <authorList>
            <person name="Leushkin E.V."/>
            <person name="Sutormin R.A."/>
            <person name="Nabieva E.R."/>
            <person name="Penin A.A."/>
            <person name="Kondrashov A.S."/>
            <person name="Logacheva M.D."/>
        </authorList>
    </citation>
    <scope>NUCLEOTIDE SEQUENCE [LARGE SCALE GENOMIC DNA]</scope>
</reference>
<dbReference type="PANTHER" id="PTHR43002">
    <property type="entry name" value="GLYCOGEN DEBRANCHING ENZYME"/>
    <property type="match status" value="1"/>
</dbReference>
<dbReference type="AlphaFoldDB" id="S8C5H5"/>
<dbReference type="Gene3D" id="3.20.20.80">
    <property type="entry name" value="Glycosidases"/>
    <property type="match status" value="1"/>
</dbReference>
<organism evidence="1 2">
    <name type="scientific">Genlisea aurea</name>
    <dbReference type="NCBI Taxonomy" id="192259"/>
    <lineage>
        <taxon>Eukaryota</taxon>
        <taxon>Viridiplantae</taxon>
        <taxon>Streptophyta</taxon>
        <taxon>Embryophyta</taxon>
        <taxon>Tracheophyta</taxon>
        <taxon>Spermatophyta</taxon>
        <taxon>Magnoliopsida</taxon>
        <taxon>eudicotyledons</taxon>
        <taxon>Gunneridae</taxon>
        <taxon>Pentapetalae</taxon>
        <taxon>asterids</taxon>
        <taxon>lamiids</taxon>
        <taxon>Lamiales</taxon>
        <taxon>Lentibulariaceae</taxon>
        <taxon>Genlisea</taxon>
    </lineage>
</organism>
<accession>S8C5H5</accession>
<evidence type="ECO:0000313" key="1">
    <source>
        <dbReference type="EMBL" id="EPS59696.1"/>
    </source>
</evidence>
<dbReference type="InterPro" id="IPR017853">
    <property type="entry name" value="GH"/>
</dbReference>
<name>S8C5H5_9LAMI</name>
<dbReference type="OrthoDB" id="204980at2759"/>
<evidence type="ECO:0000313" key="2">
    <source>
        <dbReference type="Proteomes" id="UP000015453"/>
    </source>
</evidence>
<gene>
    <name evidence="1" type="ORF">M569_15109</name>
</gene>
<keyword evidence="2" id="KW-1185">Reference proteome</keyword>
<dbReference type="Proteomes" id="UP000015453">
    <property type="component" value="Unassembled WGS sequence"/>
</dbReference>